<feature type="compositionally biased region" description="Basic and acidic residues" evidence="6">
    <location>
        <begin position="638"/>
        <end position="664"/>
    </location>
</feature>
<proteinExistence type="predicted"/>
<evidence type="ECO:0000256" key="6">
    <source>
        <dbReference type="SAM" id="MobiDB-lite"/>
    </source>
</evidence>
<feature type="compositionally biased region" description="Polar residues" evidence="6">
    <location>
        <begin position="41"/>
        <end position="57"/>
    </location>
</feature>
<evidence type="ECO:0000256" key="1">
    <source>
        <dbReference type="ARBA" id="ARBA00022527"/>
    </source>
</evidence>
<feature type="region of interest" description="Disordered" evidence="6">
    <location>
        <begin position="1"/>
        <end position="174"/>
    </location>
</feature>
<feature type="region of interest" description="Disordered" evidence="6">
    <location>
        <begin position="610"/>
        <end position="679"/>
    </location>
</feature>
<reference evidence="8" key="1">
    <citation type="journal article" date="2021" name="Sci. Rep.">
        <title>Diploid genomic architecture of Nitzschia inconspicua, an elite biomass production diatom.</title>
        <authorList>
            <person name="Oliver A."/>
            <person name="Podell S."/>
            <person name="Pinowska A."/>
            <person name="Traller J.C."/>
            <person name="Smith S.R."/>
            <person name="McClure R."/>
            <person name="Beliaev A."/>
            <person name="Bohutskyi P."/>
            <person name="Hill E.A."/>
            <person name="Rabines A."/>
            <person name="Zheng H."/>
            <person name="Allen L.Z."/>
            <person name="Kuo A."/>
            <person name="Grigoriev I.V."/>
            <person name="Allen A.E."/>
            <person name="Hazlebeck D."/>
            <person name="Allen E.E."/>
        </authorList>
    </citation>
    <scope>NUCLEOTIDE SEQUENCE</scope>
    <source>
        <strain evidence="8">Hildebrandi</strain>
    </source>
</reference>
<dbReference type="SMART" id="SM00220">
    <property type="entry name" value="S_TKc"/>
    <property type="match status" value="1"/>
</dbReference>
<feature type="region of interest" description="Disordered" evidence="6">
    <location>
        <begin position="369"/>
        <end position="492"/>
    </location>
</feature>
<dbReference type="FunFam" id="1.10.510.10:FF:000224">
    <property type="entry name" value="serine/threonine-protein kinase mph1 isoform X1"/>
    <property type="match status" value="1"/>
</dbReference>
<dbReference type="GO" id="GO:0005524">
    <property type="term" value="F:ATP binding"/>
    <property type="evidence" value="ECO:0007669"/>
    <property type="project" value="UniProtKB-KW"/>
</dbReference>
<feature type="compositionally biased region" description="Basic and acidic residues" evidence="6">
    <location>
        <begin position="425"/>
        <end position="444"/>
    </location>
</feature>
<dbReference type="GO" id="GO:0000776">
    <property type="term" value="C:kinetochore"/>
    <property type="evidence" value="ECO:0007669"/>
    <property type="project" value="TreeGrafter"/>
</dbReference>
<evidence type="ECO:0000259" key="7">
    <source>
        <dbReference type="PROSITE" id="PS50011"/>
    </source>
</evidence>
<feature type="compositionally biased region" description="Basic and acidic residues" evidence="6">
    <location>
        <begin position="374"/>
        <end position="387"/>
    </location>
</feature>
<dbReference type="InterPro" id="IPR027084">
    <property type="entry name" value="Mps1_cat"/>
</dbReference>
<dbReference type="PANTHER" id="PTHR22974">
    <property type="entry name" value="MIXED LINEAGE PROTEIN KINASE"/>
    <property type="match status" value="1"/>
</dbReference>
<keyword evidence="4 8" id="KW-0418">Kinase</keyword>
<feature type="compositionally biased region" description="Polar residues" evidence="6">
    <location>
        <begin position="73"/>
        <end position="85"/>
    </location>
</feature>
<reference evidence="8" key="2">
    <citation type="submission" date="2021-04" db="EMBL/GenBank/DDBJ databases">
        <authorList>
            <person name="Podell S."/>
        </authorList>
    </citation>
    <scope>NUCLEOTIDE SEQUENCE</scope>
    <source>
        <strain evidence="8">Hildebrandi</strain>
    </source>
</reference>
<evidence type="ECO:0000256" key="4">
    <source>
        <dbReference type="ARBA" id="ARBA00022777"/>
    </source>
</evidence>
<dbReference type="FunFam" id="3.30.200.20:FF:000131">
    <property type="entry name" value="Dual specificity protein kinase TTK"/>
    <property type="match status" value="1"/>
</dbReference>
<keyword evidence="2" id="KW-0808">Transferase</keyword>
<dbReference type="GO" id="GO:0004674">
    <property type="term" value="F:protein serine/threonine kinase activity"/>
    <property type="evidence" value="ECO:0007669"/>
    <property type="project" value="UniProtKB-KW"/>
</dbReference>
<comment type="caution">
    <text evidence="8">The sequence shown here is derived from an EMBL/GenBank/DDBJ whole genome shotgun (WGS) entry which is preliminary data.</text>
</comment>
<dbReference type="InterPro" id="IPR000719">
    <property type="entry name" value="Prot_kinase_dom"/>
</dbReference>
<sequence>MDSNPFEIPPLMSSWMGSSKGIVASGKENSVRSTIEKNEKNGTTSPKSLSSLQQATKYSRHNRLPNDAKKPYISSSQSPNWNGKFSSSLSSSPSIPPSQAPSSKRKLGSGSKLLSHSSSSSNRPLRSLKQSAQSRRTHNSSPHSRLSPPLLSSSTVGPILPHSSSTNNHPIPSSASKLDGTAVLRNGETMNGFFCINHDSSEEYIQLVESLVDGTKADDPTTWLKVLDMATNQDRAAITPLYLVRMHRRATMRFRLEPQELADLSNERQRQDVLKIWLSNAQAYVLAGNVTEARNTYQHIENKAKILQDMVGLGGSRVVALFYLAFAAFELDLGRDGNRAKELLIRGTEVTMDPDGKLQQYLTTVGDISGNETLRQHDTPKAIEKSYLESVRTPLTNSRKPESPKSTLKFRSSLLEPSQQTVDRSTTKRTFEGTEKLSPKKDCARSTPSRSPKRLKSSPKQQDDQDSGNVKRTESAVNFNSHGSPIPPMRKIVSIRSPKSTANQSIETRTIAGTPVAIVTASETSLASGKPPAPSAKKRSSLTSRLVRKGLSGAPKRVEADQSMALDNEEFSSDDSDAGSVSGEDTKVPSFKNMDLSYIWDWKPKGVVSNDQTGGAMGTVQATQSSGDPSDDSGAASKLKENDELKRKEKEAHKHPPKQEEKEMPVQQGLNKEVASSVKVSPLDEREVRKQQLMEKANLDFLPLVHEDNILRVNKHSYVKLGAIGKGGSCKVYRALSKKCSVVAIKKVKLDGMDKKQIEGYANEISLLKRLRGNPAIIQMYDSELDLRRKSLFVVMELGEVDLNYVLHQRAQAKTSKSLDMNFIRLTWQQMLSAVHCIHQEKIIHSDLKPANFLFVRGALKLIDFGIAKAIANPEDTTKIIRESQIGTLNYMSPESIMDTGEGEGAGPRMKIGRASDVWSLGIILYEMLYGKTPFAQYHFIVKLQAIINEDHQITYPDAGDSAEPAIDAIKQCLRRRPEKRPPIVGENGLLNEHWFLHSNRRQGR</sequence>
<dbReference type="PANTHER" id="PTHR22974:SF21">
    <property type="entry name" value="DUAL SPECIFICITY PROTEIN KINASE TTK"/>
    <property type="match status" value="1"/>
</dbReference>
<dbReference type="GO" id="GO:0034501">
    <property type="term" value="P:protein localization to kinetochore"/>
    <property type="evidence" value="ECO:0007669"/>
    <property type="project" value="TreeGrafter"/>
</dbReference>
<feature type="domain" description="Protein kinase" evidence="7">
    <location>
        <begin position="718"/>
        <end position="997"/>
    </location>
</feature>
<feature type="compositionally biased region" description="Polar residues" evidence="6">
    <location>
        <begin position="393"/>
        <end position="424"/>
    </location>
</feature>
<gene>
    <name evidence="8" type="ORF">IV203_033923</name>
</gene>
<dbReference type="InterPro" id="IPR008271">
    <property type="entry name" value="Ser/Thr_kinase_AS"/>
</dbReference>
<keyword evidence="5" id="KW-0067">ATP-binding</keyword>
<dbReference type="Pfam" id="PF00069">
    <property type="entry name" value="Pkinase"/>
    <property type="match status" value="1"/>
</dbReference>
<feature type="compositionally biased region" description="Low complexity" evidence="6">
    <location>
        <begin position="140"/>
        <end position="154"/>
    </location>
</feature>
<evidence type="ECO:0000313" key="9">
    <source>
        <dbReference type="Proteomes" id="UP000693970"/>
    </source>
</evidence>
<name>A0A9K3Q9G6_9STRA</name>
<dbReference type="Proteomes" id="UP000693970">
    <property type="component" value="Unassembled WGS sequence"/>
</dbReference>
<evidence type="ECO:0000313" key="8">
    <source>
        <dbReference type="EMBL" id="KAG7373199.1"/>
    </source>
</evidence>
<dbReference type="CDD" id="cd14131">
    <property type="entry name" value="PKc_Mps1"/>
    <property type="match status" value="1"/>
</dbReference>
<feature type="region of interest" description="Disordered" evidence="6">
    <location>
        <begin position="569"/>
        <end position="588"/>
    </location>
</feature>
<evidence type="ECO:0000256" key="3">
    <source>
        <dbReference type="ARBA" id="ARBA00022741"/>
    </source>
</evidence>
<organism evidence="8 9">
    <name type="scientific">Nitzschia inconspicua</name>
    <dbReference type="NCBI Taxonomy" id="303405"/>
    <lineage>
        <taxon>Eukaryota</taxon>
        <taxon>Sar</taxon>
        <taxon>Stramenopiles</taxon>
        <taxon>Ochrophyta</taxon>
        <taxon>Bacillariophyta</taxon>
        <taxon>Bacillariophyceae</taxon>
        <taxon>Bacillariophycidae</taxon>
        <taxon>Bacillariales</taxon>
        <taxon>Bacillariaceae</taxon>
        <taxon>Nitzschia</taxon>
    </lineage>
</organism>
<dbReference type="GO" id="GO:0033316">
    <property type="term" value="P:meiotic spindle assembly checkpoint signaling"/>
    <property type="evidence" value="ECO:0007669"/>
    <property type="project" value="TreeGrafter"/>
</dbReference>
<feature type="region of interest" description="Disordered" evidence="6">
    <location>
        <begin position="523"/>
        <end position="563"/>
    </location>
</feature>
<dbReference type="PROSITE" id="PS50011">
    <property type="entry name" value="PROTEIN_KINASE_DOM"/>
    <property type="match status" value="1"/>
</dbReference>
<dbReference type="AlphaFoldDB" id="A0A9K3Q9G6"/>
<dbReference type="OrthoDB" id="20524at2759"/>
<dbReference type="EMBL" id="JAGRRH010000002">
    <property type="protein sequence ID" value="KAG7373199.1"/>
    <property type="molecule type" value="Genomic_DNA"/>
</dbReference>
<feature type="compositionally biased region" description="Low complexity" evidence="6">
    <location>
        <begin position="108"/>
        <end position="129"/>
    </location>
</feature>
<dbReference type="PROSITE" id="PS00108">
    <property type="entry name" value="PROTEIN_KINASE_ST"/>
    <property type="match status" value="1"/>
</dbReference>
<keyword evidence="3" id="KW-0547">Nucleotide-binding</keyword>
<evidence type="ECO:0000256" key="2">
    <source>
        <dbReference type="ARBA" id="ARBA00022679"/>
    </source>
</evidence>
<protein>
    <submittedName>
        <fullName evidence="8">Serine/threonine protein kinase</fullName>
    </submittedName>
</protein>
<keyword evidence="9" id="KW-1185">Reference proteome</keyword>
<evidence type="ECO:0000256" key="5">
    <source>
        <dbReference type="ARBA" id="ARBA00022840"/>
    </source>
</evidence>
<accession>A0A9K3Q9G6</accession>
<feature type="compositionally biased region" description="Polar residues" evidence="6">
    <location>
        <begin position="162"/>
        <end position="174"/>
    </location>
</feature>
<dbReference type="GO" id="GO:0007094">
    <property type="term" value="P:mitotic spindle assembly checkpoint signaling"/>
    <property type="evidence" value="ECO:0007669"/>
    <property type="project" value="TreeGrafter"/>
</dbReference>
<dbReference type="GO" id="GO:0005634">
    <property type="term" value="C:nucleus"/>
    <property type="evidence" value="ECO:0007669"/>
    <property type="project" value="TreeGrafter"/>
</dbReference>
<dbReference type="GO" id="GO:0098813">
    <property type="term" value="P:nuclear chromosome segregation"/>
    <property type="evidence" value="ECO:0007669"/>
    <property type="project" value="UniProtKB-ARBA"/>
</dbReference>
<dbReference type="GO" id="GO:0004712">
    <property type="term" value="F:protein serine/threonine/tyrosine kinase activity"/>
    <property type="evidence" value="ECO:0007669"/>
    <property type="project" value="TreeGrafter"/>
</dbReference>
<feature type="compositionally biased region" description="Low complexity" evidence="6">
    <location>
        <begin position="625"/>
        <end position="637"/>
    </location>
</feature>
<keyword evidence="1 8" id="KW-0723">Serine/threonine-protein kinase</keyword>